<evidence type="ECO:0000259" key="19">
    <source>
        <dbReference type="Pfam" id="PF13614"/>
    </source>
</evidence>
<dbReference type="GO" id="GO:0005524">
    <property type="term" value="F:ATP binding"/>
    <property type="evidence" value="ECO:0007669"/>
    <property type="project" value="UniProtKB-KW"/>
</dbReference>
<feature type="coiled-coil region" evidence="16">
    <location>
        <begin position="319"/>
        <end position="353"/>
    </location>
</feature>
<dbReference type="PANTHER" id="PTHR32309:SF13">
    <property type="entry name" value="FERRIC ENTEROBACTIN TRANSPORT PROTEIN FEPE"/>
    <property type="match status" value="1"/>
</dbReference>
<keyword evidence="6" id="KW-0997">Cell inner membrane</keyword>
<evidence type="ECO:0000256" key="8">
    <source>
        <dbReference type="ARBA" id="ARBA00022692"/>
    </source>
</evidence>
<dbReference type="InterPro" id="IPR050445">
    <property type="entry name" value="Bact_polysacc_biosynth/exp"/>
</dbReference>
<evidence type="ECO:0000256" key="12">
    <source>
        <dbReference type="ARBA" id="ARBA00022989"/>
    </source>
</evidence>
<dbReference type="SUPFAM" id="SSF52540">
    <property type="entry name" value="P-loop containing nucleoside triphosphate hydrolases"/>
    <property type="match status" value="1"/>
</dbReference>
<organism evidence="21 22">
    <name type="scientific">Salipiger aestuarii</name>
    <dbReference type="NCBI Taxonomy" id="568098"/>
    <lineage>
        <taxon>Bacteria</taxon>
        <taxon>Pseudomonadati</taxon>
        <taxon>Pseudomonadota</taxon>
        <taxon>Alphaproteobacteria</taxon>
        <taxon>Rhodobacterales</taxon>
        <taxon>Roseobacteraceae</taxon>
        <taxon>Salipiger</taxon>
    </lineage>
</organism>
<comment type="caution">
    <text evidence="21">The sequence shown here is derived from an EMBL/GenBank/DDBJ whole genome shotgun (WGS) entry which is preliminary data.</text>
</comment>
<keyword evidence="12 17" id="KW-1133">Transmembrane helix</keyword>
<dbReference type="CDD" id="cd05387">
    <property type="entry name" value="BY-kinase"/>
    <property type="match status" value="1"/>
</dbReference>
<proteinExistence type="inferred from homology"/>
<dbReference type="InterPro" id="IPR032807">
    <property type="entry name" value="GNVR"/>
</dbReference>
<evidence type="ECO:0000259" key="20">
    <source>
        <dbReference type="Pfam" id="PF13807"/>
    </source>
</evidence>
<feature type="domain" description="AAA" evidence="19">
    <location>
        <begin position="507"/>
        <end position="627"/>
    </location>
</feature>
<accession>A0A327XQE4</accession>
<dbReference type="EMBL" id="QLMG01000085">
    <property type="protein sequence ID" value="RAK08199.1"/>
    <property type="molecule type" value="Genomic_DNA"/>
</dbReference>
<keyword evidence="13 17" id="KW-0472">Membrane</keyword>
<dbReference type="Proteomes" id="UP000249165">
    <property type="component" value="Unassembled WGS sequence"/>
</dbReference>
<comment type="similarity">
    <text evidence="2">Belongs to the CpsD/CapB family.</text>
</comment>
<dbReference type="RefSeq" id="WP_009504484.1">
    <property type="nucleotide sequence ID" value="NZ_LIGK01000043.1"/>
</dbReference>
<evidence type="ECO:0000256" key="4">
    <source>
        <dbReference type="ARBA" id="ARBA00011903"/>
    </source>
</evidence>
<dbReference type="PANTHER" id="PTHR32309">
    <property type="entry name" value="TYROSINE-PROTEIN KINASE"/>
    <property type="match status" value="1"/>
</dbReference>
<keyword evidence="7" id="KW-0808">Transferase</keyword>
<dbReference type="GO" id="GO:0005886">
    <property type="term" value="C:plasma membrane"/>
    <property type="evidence" value="ECO:0007669"/>
    <property type="project" value="UniProtKB-SubCell"/>
</dbReference>
<reference evidence="21 22" key="1">
    <citation type="submission" date="2018-06" db="EMBL/GenBank/DDBJ databases">
        <title>Genomic Encyclopedia of Archaeal and Bacterial Type Strains, Phase II (KMG-II): from individual species to whole genera.</title>
        <authorList>
            <person name="Goeker M."/>
        </authorList>
    </citation>
    <scope>NUCLEOTIDE SEQUENCE [LARGE SCALE GENOMIC DNA]</scope>
    <source>
        <strain evidence="21 22">DSM 22011</strain>
    </source>
</reference>
<dbReference type="NCBIfam" id="TIGR01007">
    <property type="entry name" value="eps_fam"/>
    <property type="match status" value="1"/>
</dbReference>
<keyword evidence="5" id="KW-1003">Cell membrane</keyword>
<evidence type="ECO:0000256" key="14">
    <source>
        <dbReference type="ARBA" id="ARBA00023137"/>
    </source>
</evidence>
<evidence type="ECO:0000256" key="6">
    <source>
        <dbReference type="ARBA" id="ARBA00022519"/>
    </source>
</evidence>
<dbReference type="EC" id="2.7.10.2" evidence="4"/>
<dbReference type="OrthoDB" id="230260at2"/>
<gene>
    <name evidence="21" type="ORF">ATI53_10855</name>
</gene>
<feature type="domain" description="Polysaccharide chain length determinant N-terminal" evidence="18">
    <location>
        <begin position="17"/>
        <end position="107"/>
    </location>
</feature>
<name>A0A327XQE4_9RHOB</name>
<dbReference type="InterPro" id="IPR005702">
    <property type="entry name" value="Wzc-like_C"/>
</dbReference>
<keyword evidence="10" id="KW-0418">Kinase</keyword>
<dbReference type="InterPro" id="IPR027417">
    <property type="entry name" value="P-loop_NTPase"/>
</dbReference>
<evidence type="ECO:0000256" key="10">
    <source>
        <dbReference type="ARBA" id="ARBA00022777"/>
    </source>
</evidence>
<comment type="similarity">
    <text evidence="3">Belongs to the etk/wzc family.</text>
</comment>
<keyword evidence="16" id="KW-0175">Coiled coil</keyword>
<keyword evidence="11" id="KW-0067">ATP-binding</keyword>
<evidence type="ECO:0000256" key="3">
    <source>
        <dbReference type="ARBA" id="ARBA00008883"/>
    </source>
</evidence>
<dbReference type="AlphaFoldDB" id="A0A327XQE4"/>
<dbReference type="Gene3D" id="3.40.50.300">
    <property type="entry name" value="P-loop containing nucleotide triphosphate hydrolases"/>
    <property type="match status" value="1"/>
</dbReference>
<evidence type="ECO:0000256" key="5">
    <source>
        <dbReference type="ARBA" id="ARBA00022475"/>
    </source>
</evidence>
<evidence type="ECO:0000313" key="21">
    <source>
        <dbReference type="EMBL" id="RAK08199.1"/>
    </source>
</evidence>
<evidence type="ECO:0000259" key="18">
    <source>
        <dbReference type="Pfam" id="PF02706"/>
    </source>
</evidence>
<evidence type="ECO:0000256" key="13">
    <source>
        <dbReference type="ARBA" id="ARBA00023136"/>
    </source>
</evidence>
<evidence type="ECO:0000256" key="2">
    <source>
        <dbReference type="ARBA" id="ARBA00007316"/>
    </source>
</evidence>
<evidence type="ECO:0000256" key="17">
    <source>
        <dbReference type="SAM" id="Phobius"/>
    </source>
</evidence>
<keyword evidence="22" id="KW-1185">Reference proteome</keyword>
<keyword evidence="14" id="KW-0829">Tyrosine-protein kinase</keyword>
<feature type="coiled-coil region" evidence="16">
    <location>
        <begin position="217"/>
        <end position="280"/>
    </location>
</feature>
<dbReference type="InterPro" id="IPR003856">
    <property type="entry name" value="LPS_length_determ_N"/>
</dbReference>
<dbReference type="Pfam" id="PF13807">
    <property type="entry name" value="GNVR"/>
    <property type="match status" value="1"/>
</dbReference>
<dbReference type="InterPro" id="IPR025669">
    <property type="entry name" value="AAA_dom"/>
</dbReference>
<keyword evidence="9" id="KW-0547">Nucleotide-binding</keyword>
<comment type="catalytic activity">
    <reaction evidence="15">
        <text>L-tyrosyl-[protein] + ATP = O-phospho-L-tyrosyl-[protein] + ADP + H(+)</text>
        <dbReference type="Rhea" id="RHEA:10596"/>
        <dbReference type="Rhea" id="RHEA-COMP:10136"/>
        <dbReference type="Rhea" id="RHEA-COMP:20101"/>
        <dbReference type="ChEBI" id="CHEBI:15378"/>
        <dbReference type="ChEBI" id="CHEBI:30616"/>
        <dbReference type="ChEBI" id="CHEBI:46858"/>
        <dbReference type="ChEBI" id="CHEBI:61978"/>
        <dbReference type="ChEBI" id="CHEBI:456216"/>
        <dbReference type="EC" id="2.7.10.2"/>
    </reaction>
</comment>
<protein>
    <recommendedName>
        <fullName evidence="4">non-specific protein-tyrosine kinase</fullName>
        <ecNumber evidence="4">2.7.10.2</ecNumber>
    </recommendedName>
</protein>
<evidence type="ECO:0000256" key="7">
    <source>
        <dbReference type="ARBA" id="ARBA00022679"/>
    </source>
</evidence>
<evidence type="ECO:0000313" key="22">
    <source>
        <dbReference type="Proteomes" id="UP000249165"/>
    </source>
</evidence>
<evidence type="ECO:0000256" key="9">
    <source>
        <dbReference type="ARBA" id="ARBA00022741"/>
    </source>
</evidence>
<evidence type="ECO:0000256" key="11">
    <source>
        <dbReference type="ARBA" id="ARBA00022840"/>
    </source>
</evidence>
<feature type="transmembrane region" description="Helical" evidence="17">
    <location>
        <begin position="31"/>
        <end position="49"/>
    </location>
</feature>
<sequence>MRDRLQATPVVGDSSVIDLRAMLHTLWRGRYIILAITTVAVLLGGYYAYAVATPLYRSEVVVMLNSRDQQVVNLDSVVGGLGRDSSVVNTEVEVLRSRDLLGKLVDQQDLISDPEFNGALNPPSALAQAKASVQSLLGMAPPPAGEATENGNQLTRQSVIDALRGAVSVRNVPDSLVFQVTVEAEDPRKATRLADALVEMYIDNQLEVKFEATEQAASWLSERVSELQTELEAAETRAQEFSTGIDLISPADLEGAERQLKDLRDRTADTQLRLDAAQARQAALAAARTPQEQADATRDARLEAMLDDLGQADVATRFELRFDALVQQANQEVARLENQVRVLSGSLSDFEARVQQQNTDLITLQQLTREAEASRLLYEHFLARLKETSAQQGIQQADSRVLSHAVIPVIPSEPRKSRILMLYGVLGLMAGAALVLFREAISDSFRDAQLLEATTGYAVVGEIPRIPPRKRKGVLNYFAEHPTSAAAEAVRNLRTSVLLSNIDNPPQVIMVSSSIPGEGKTTVSLSLAHNLAAMGRRVLLIEGDVRRRVMSNYFDVTPRGGMISVLTGQQGFSETVVHDPGGGIDVLFGDETKANAADIFASTRFADLIAEVRQQYDHIIIDTPPVMVVPDARIIAQHVDAGIFVVRWDSTPRKLVSEALGMFESVNAQISGLVLNNIDQRGMKRYGYGYGYGYGAYGRGYYTS</sequence>
<dbReference type="Pfam" id="PF13614">
    <property type="entry name" value="AAA_31"/>
    <property type="match status" value="1"/>
</dbReference>
<comment type="subcellular location">
    <subcellularLocation>
        <location evidence="1">Cell inner membrane</location>
        <topology evidence="1">Multi-pass membrane protein</topology>
    </subcellularLocation>
</comment>
<evidence type="ECO:0000256" key="16">
    <source>
        <dbReference type="SAM" id="Coils"/>
    </source>
</evidence>
<keyword evidence="8 17" id="KW-0812">Transmembrane</keyword>
<feature type="domain" description="Tyrosine-protein kinase G-rich" evidence="20">
    <location>
        <begin position="363"/>
        <end position="440"/>
    </location>
</feature>
<evidence type="ECO:0000256" key="1">
    <source>
        <dbReference type="ARBA" id="ARBA00004429"/>
    </source>
</evidence>
<dbReference type="GO" id="GO:0004715">
    <property type="term" value="F:non-membrane spanning protein tyrosine kinase activity"/>
    <property type="evidence" value="ECO:0007669"/>
    <property type="project" value="UniProtKB-EC"/>
</dbReference>
<dbReference type="Pfam" id="PF02706">
    <property type="entry name" value="Wzz"/>
    <property type="match status" value="1"/>
</dbReference>
<evidence type="ECO:0000256" key="15">
    <source>
        <dbReference type="ARBA" id="ARBA00051245"/>
    </source>
</evidence>